<evidence type="ECO:0000256" key="2">
    <source>
        <dbReference type="SAM" id="Phobius"/>
    </source>
</evidence>
<dbReference type="SUPFAM" id="SSF57302">
    <property type="entry name" value="Snake toxin-like"/>
    <property type="match status" value="1"/>
</dbReference>
<evidence type="ECO:0008006" key="5">
    <source>
        <dbReference type="Google" id="ProtNLM"/>
    </source>
</evidence>
<reference evidence="3 4" key="1">
    <citation type="submission" date="2024-05" db="EMBL/GenBank/DDBJ databases">
        <authorList>
            <person name="Wallberg A."/>
        </authorList>
    </citation>
    <scope>NUCLEOTIDE SEQUENCE [LARGE SCALE GENOMIC DNA]</scope>
</reference>
<name>A0AAV2S655_MEGNR</name>
<evidence type="ECO:0000313" key="4">
    <source>
        <dbReference type="Proteomes" id="UP001497623"/>
    </source>
</evidence>
<keyword evidence="4" id="KW-1185">Reference proteome</keyword>
<dbReference type="Proteomes" id="UP001497623">
    <property type="component" value="Unassembled WGS sequence"/>
</dbReference>
<accession>A0AAV2S655</accession>
<comment type="caution">
    <text evidence="3">The sequence shown here is derived from an EMBL/GenBank/DDBJ whole genome shotgun (WGS) entry which is preliminary data.</text>
</comment>
<organism evidence="3 4">
    <name type="scientific">Meganyctiphanes norvegica</name>
    <name type="common">Northern krill</name>
    <name type="synonym">Thysanopoda norvegica</name>
    <dbReference type="NCBI Taxonomy" id="48144"/>
    <lineage>
        <taxon>Eukaryota</taxon>
        <taxon>Metazoa</taxon>
        <taxon>Ecdysozoa</taxon>
        <taxon>Arthropoda</taxon>
        <taxon>Crustacea</taxon>
        <taxon>Multicrustacea</taxon>
        <taxon>Malacostraca</taxon>
        <taxon>Eumalacostraca</taxon>
        <taxon>Eucarida</taxon>
        <taxon>Euphausiacea</taxon>
        <taxon>Euphausiidae</taxon>
        <taxon>Meganyctiphanes</taxon>
    </lineage>
</organism>
<feature type="transmembrane region" description="Helical" evidence="2">
    <location>
        <begin position="133"/>
        <end position="152"/>
    </location>
</feature>
<dbReference type="InterPro" id="IPR045860">
    <property type="entry name" value="Snake_toxin-like_sf"/>
</dbReference>
<keyword evidence="2" id="KW-1133">Transmembrane helix</keyword>
<sequence>VPTGIGPVSAEQPSRADHQEPQSRMSAIQVLVGLLIFTLTGSHVNGLQCYGEHFQVMNCDGPHDTCMVLSLRDSPAKRSCSTYIGCKGAEIIDNDIISKISNAVGGFLGEKDEGSATPLRCCTSDLCNGAETLANPVLLLLTLAVFWNILTFNF</sequence>
<dbReference type="Gene3D" id="2.10.60.10">
    <property type="entry name" value="CD59"/>
    <property type="match status" value="1"/>
</dbReference>
<evidence type="ECO:0000313" key="3">
    <source>
        <dbReference type="EMBL" id="CAL4167740.1"/>
    </source>
</evidence>
<protein>
    <recommendedName>
        <fullName evidence="5">UPAR/Ly6 domain-containing protein</fullName>
    </recommendedName>
</protein>
<keyword evidence="2" id="KW-0812">Transmembrane</keyword>
<feature type="non-terminal residue" evidence="3">
    <location>
        <position position="1"/>
    </location>
</feature>
<keyword evidence="2" id="KW-0472">Membrane</keyword>
<dbReference type="AlphaFoldDB" id="A0AAV2S655"/>
<dbReference type="EMBL" id="CAXKWB010049028">
    <property type="protein sequence ID" value="CAL4167740.1"/>
    <property type="molecule type" value="Genomic_DNA"/>
</dbReference>
<gene>
    <name evidence="3" type="ORF">MNOR_LOCUS33624</name>
</gene>
<proteinExistence type="predicted"/>
<evidence type="ECO:0000256" key="1">
    <source>
        <dbReference type="SAM" id="MobiDB-lite"/>
    </source>
</evidence>
<feature type="region of interest" description="Disordered" evidence="1">
    <location>
        <begin position="1"/>
        <end position="22"/>
    </location>
</feature>